<dbReference type="STRING" id="694429.Pyrfu_0211"/>
<accession>G0EEW9</accession>
<dbReference type="EMBL" id="CP002838">
    <property type="protein sequence ID" value="AEM38083.1"/>
    <property type="molecule type" value="Genomic_DNA"/>
</dbReference>
<proteinExistence type="predicted"/>
<dbReference type="Pfam" id="PF03657">
    <property type="entry name" value="UPF0113"/>
    <property type="match status" value="1"/>
</dbReference>
<name>G0EEW9_PYRF1</name>
<dbReference type="Proteomes" id="UP000001037">
    <property type="component" value="Chromosome"/>
</dbReference>
<dbReference type="InterPro" id="IPR036974">
    <property type="entry name" value="PUA_sf"/>
</dbReference>
<protein>
    <recommendedName>
        <fullName evidence="1">UPF0113 domain-containing protein</fullName>
    </recommendedName>
</protein>
<feature type="domain" description="UPF0113" evidence="1">
    <location>
        <begin position="109"/>
        <end position="184"/>
    </location>
</feature>
<dbReference type="InParanoid" id="G0EEW9"/>
<dbReference type="HOGENOM" id="CLU_1451460_0_0_2"/>
<reference evidence="2 3" key="1">
    <citation type="journal article" date="2011" name="Stand. Genomic Sci.">
        <title>Complete genome sequence of the hyperthermophilic chemolithoautotroph Pyrolobus fumarii type strain (1A).</title>
        <authorList>
            <person name="Anderson I."/>
            <person name="Goker M."/>
            <person name="Nolan M."/>
            <person name="Lucas S."/>
            <person name="Hammon N."/>
            <person name="Deshpande S."/>
            <person name="Cheng J.F."/>
            <person name="Tapia R."/>
            <person name="Han C."/>
            <person name="Goodwin L."/>
            <person name="Pitluck S."/>
            <person name="Huntemann M."/>
            <person name="Liolios K."/>
            <person name="Ivanova N."/>
            <person name="Pagani I."/>
            <person name="Mavromatis K."/>
            <person name="Ovchinikova G."/>
            <person name="Pati A."/>
            <person name="Chen A."/>
            <person name="Palaniappan K."/>
            <person name="Land M."/>
            <person name="Hauser L."/>
            <person name="Brambilla E.M."/>
            <person name="Huber H."/>
            <person name="Yasawong M."/>
            <person name="Rohde M."/>
            <person name="Spring S."/>
            <person name="Abt B."/>
            <person name="Sikorski J."/>
            <person name="Wirth R."/>
            <person name="Detter J.C."/>
            <person name="Woyke T."/>
            <person name="Bristow J."/>
            <person name="Eisen J.A."/>
            <person name="Markowitz V."/>
            <person name="Hugenholtz P."/>
            <person name="Kyrpides N.C."/>
            <person name="Klenk H.P."/>
            <person name="Lapidus A."/>
        </authorList>
    </citation>
    <scope>NUCLEOTIDE SEQUENCE [LARGE SCALE GENOMIC DNA]</scope>
    <source>
        <strain evidence="3">DSM 11204 / 1A</strain>
    </source>
</reference>
<evidence type="ECO:0000259" key="1">
    <source>
        <dbReference type="Pfam" id="PF03657"/>
    </source>
</evidence>
<dbReference type="GO" id="GO:0003723">
    <property type="term" value="F:RNA binding"/>
    <property type="evidence" value="ECO:0007669"/>
    <property type="project" value="InterPro"/>
</dbReference>
<dbReference type="eggNOG" id="arCOG00993">
    <property type="taxonomic scope" value="Archaea"/>
</dbReference>
<keyword evidence="3" id="KW-1185">Reference proteome</keyword>
<gene>
    <name evidence="2" type="ordered locus">Pyrfu_0211</name>
</gene>
<organism evidence="2 3">
    <name type="scientific">Pyrolobus fumarii (strain DSM 11204 / 1A)</name>
    <dbReference type="NCBI Taxonomy" id="694429"/>
    <lineage>
        <taxon>Archaea</taxon>
        <taxon>Thermoproteota</taxon>
        <taxon>Thermoprotei</taxon>
        <taxon>Desulfurococcales</taxon>
        <taxon>Pyrodictiaceae</taxon>
        <taxon>Pyrolobus</taxon>
    </lineage>
</organism>
<evidence type="ECO:0000313" key="2">
    <source>
        <dbReference type="EMBL" id="AEM38083.1"/>
    </source>
</evidence>
<evidence type="ECO:0000313" key="3">
    <source>
        <dbReference type="Proteomes" id="UP000001037"/>
    </source>
</evidence>
<dbReference type="Gene3D" id="2.30.130.10">
    <property type="entry name" value="PUA domain"/>
    <property type="match status" value="1"/>
</dbReference>
<dbReference type="InterPro" id="IPR005155">
    <property type="entry name" value="UPF0113_PUA"/>
</dbReference>
<dbReference type="KEGG" id="pfm:Pyrfu_0211"/>
<sequence length="186" mass="21699">MCAKNEKNMKCKYHVDDKTTTRLLENVLACYLDQPYHRLLREYVVVNVVLEDGRIEILLTPRYSANLLSLLPCEHVYTMGLHVASIHRRDLRLHLSLGQLIEHVITRSYIIVREKPLRKLLYGRQVFVSEDEYIEYVPPPREECKRVAVLDENRRFAAWGVIRQASGGKLLIKPLVDVGWYLRSGV</sequence>
<dbReference type="AlphaFoldDB" id="G0EEW9"/>